<protein>
    <submittedName>
        <fullName evidence="2">Uncharacterized protein</fullName>
    </submittedName>
</protein>
<feature type="coiled-coil region" evidence="1">
    <location>
        <begin position="145"/>
        <end position="179"/>
    </location>
</feature>
<dbReference type="AlphaFoldDB" id="A0A9W7GI89"/>
<dbReference type="OrthoDB" id="10419229at2759"/>
<name>A0A9W7GI89_9STRA</name>
<sequence>MGDNGESHQDALDADEMLILRDFLRAWHDCMGKMKKTRAEAELKMRAMRKRINANIQAQSRKLTIAVTFQKWQEYGGVRRREREDERRQRKLAAARLAQAKRKPTAGMLKRRASVLAARKSSLTGVLGERKSSFLISKMKLAEYSDNLRKQLVSIYEEKNRYKETNKGTLTKIEELRRRQMKALAVTRDEVERWGEEGRRWATENIEKGTSEVRATTVALRDTIFSTDIGSSNR</sequence>
<comment type="caution">
    <text evidence="2">The sequence shown here is derived from an EMBL/GenBank/DDBJ whole genome shotgun (WGS) entry which is preliminary data.</text>
</comment>
<proteinExistence type="predicted"/>
<dbReference type="Proteomes" id="UP001165065">
    <property type="component" value="Unassembled WGS sequence"/>
</dbReference>
<gene>
    <name evidence="2" type="ORF">TrCOL_g398</name>
</gene>
<keyword evidence="1" id="KW-0175">Coiled coil</keyword>
<evidence type="ECO:0000313" key="2">
    <source>
        <dbReference type="EMBL" id="GMI46366.1"/>
    </source>
</evidence>
<evidence type="ECO:0000256" key="1">
    <source>
        <dbReference type="SAM" id="Coils"/>
    </source>
</evidence>
<organism evidence="2 3">
    <name type="scientific">Triparma columacea</name>
    <dbReference type="NCBI Taxonomy" id="722753"/>
    <lineage>
        <taxon>Eukaryota</taxon>
        <taxon>Sar</taxon>
        <taxon>Stramenopiles</taxon>
        <taxon>Ochrophyta</taxon>
        <taxon>Bolidophyceae</taxon>
        <taxon>Parmales</taxon>
        <taxon>Triparmaceae</taxon>
        <taxon>Triparma</taxon>
    </lineage>
</organism>
<accession>A0A9W7GI89</accession>
<reference evidence="3" key="1">
    <citation type="journal article" date="2023" name="Commun. Biol.">
        <title>Genome analysis of Parmales, the sister group of diatoms, reveals the evolutionary specialization of diatoms from phago-mixotrophs to photoautotrophs.</title>
        <authorList>
            <person name="Ban H."/>
            <person name="Sato S."/>
            <person name="Yoshikawa S."/>
            <person name="Yamada K."/>
            <person name="Nakamura Y."/>
            <person name="Ichinomiya M."/>
            <person name="Sato N."/>
            <person name="Blanc-Mathieu R."/>
            <person name="Endo H."/>
            <person name="Kuwata A."/>
            <person name="Ogata H."/>
        </authorList>
    </citation>
    <scope>NUCLEOTIDE SEQUENCE [LARGE SCALE GENOMIC DNA]</scope>
</reference>
<evidence type="ECO:0000313" key="3">
    <source>
        <dbReference type="Proteomes" id="UP001165065"/>
    </source>
</evidence>
<keyword evidence="3" id="KW-1185">Reference proteome</keyword>
<dbReference type="EMBL" id="BRYA01000295">
    <property type="protein sequence ID" value="GMI46366.1"/>
    <property type="molecule type" value="Genomic_DNA"/>
</dbReference>